<accession>A0A2W5B196</accession>
<evidence type="ECO:0000256" key="2">
    <source>
        <dbReference type="ARBA" id="ARBA00022908"/>
    </source>
</evidence>
<feature type="domain" description="Tyr recombinase" evidence="5">
    <location>
        <begin position="183"/>
        <end position="354"/>
    </location>
</feature>
<evidence type="ECO:0000313" key="6">
    <source>
        <dbReference type="EMBL" id="PZO77055.1"/>
    </source>
</evidence>
<proteinExistence type="inferred from homology"/>
<dbReference type="GO" id="GO:0015074">
    <property type="term" value="P:DNA integration"/>
    <property type="evidence" value="ECO:0007669"/>
    <property type="project" value="UniProtKB-KW"/>
</dbReference>
<comment type="caution">
    <text evidence="6">The sequence shown here is derived from an EMBL/GenBank/DDBJ whole genome shotgun (WGS) entry which is preliminary data.</text>
</comment>
<gene>
    <name evidence="6" type="ORF">DI640_01340</name>
</gene>
<dbReference type="InterPro" id="IPR011010">
    <property type="entry name" value="DNA_brk_join_enz"/>
</dbReference>
<dbReference type="InterPro" id="IPR010998">
    <property type="entry name" value="Integrase_recombinase_N"/>
</dbReference>
<dbReference type="GO" id="GO:0006310">
    <property type="term" value="P:DNA recombination"/>
    <property type="evidence" value="ECO:0007669"/>
    <property type="project" value="UniProtKB-KW"/>
</dbReference>
<sequence length="378" mass="42492">MAKPRYLPTYVTSFKDRHGGEHLRFRRKGYATAYMKSAVGTEEFRIEYRALMDTPDNTTEVAIARCSPGTINDLVTRYLATPSRLGPTKPTQKKIRAILCRFREAHGSKPVARLNFEHIDIIVASRMEKVQVGKRMEGGIEAARKLRKELVRLFDFAVKIRMRPDNPVKQADRVKVAAGERSKGFHTWTEDEIAQYRAFHSLGTKARLAMELMLWTGQRRIDAIRMGRQHIQKGRVEFSQSKGGKDLGIPVAPQLLEAIVAMPLESKGHLCFLTTTHGKPFSNPGFGNWFRDQCDAAGLPQCTAHGLRKAMMRRMAELHFGNQSLKSISGHSGDAEVATYTRAVDQRRMADDAIKAIAAWEKHSLGTSQWLTENGSNG</sequence>
<dbReference type="Gene3D" id="1.10.150.130">
    <property type="match status" value="1"/>
</dbReference>
<organism evidence="6 7">
    <name type="scientific">Sphingomonas taxi</name>
    <dbReference type="NCBI Taxonomy" id="1549858"/>
    <lineage>
        <taxon>Bacteria</taxon>
        <taxon>Pseudomonadati</taxon>
        <taxon>Pseudomonadota</taxon>
        <taxon>Alphaproteobacteria</taxon>
        <taxon>Sphingomonadales</taxon>
        <taxon>Sphingomonadaceae</taxon>
        <taxon>Sphingomonas</taxon>
    </lineage>
</organism>
<dbReference type="GO" id="GO:0003677">
    <property type="term" value="F:DNA binding"/>
    <property type="evidence" value="ECO:0007669"/>
    <property type="project" value="UniProtKB-KW"/>
</dbReference>
<dbReference type="Gene3D" id="1.10.443.10">
    <property type="entry name" value="Intergrase catalytic core"/>
    <property type="match status" value="1"/>
</dbReference>
<keyword evidence="3" id="KW-0238">DNA-binding</keyword>
<comment type="similarity">
    <text evidence="1">Belongs to the 'phage' integrase family.</text>
</comment>
<evidence type="ECO:0000256" key="1">
    <source>
        <dbReference type="ARBA" id="ARBA00008857"/>
    </source>
</evidence>
<dbReference type="PANTHER" id="PTHR30629">
    <property type="entry name" value="PROPHAGE INTEGRASE"/>
    <property type="match status" value="1"/>
</dbReference>
<keyword evidence="4" id="KW-0233">DNA recombination</keyword>
<evidence type="ECO:0000259" key="5">
    <source>
        <dbReference type="PROSITE" id="PS51898"/>
    </source>
</evidence>
<protein>
    <submittedName>
        <fullName evidence="6">Integrase</fullName>
    </submittedName>
</protein>
<dbReference type="InterPro" id="IPR002104">
    <property type="entry name" value="Integrase_catalytic"/>
</dbReference>
<dbReference type="AlphaFoldDB" id="A0A2W5B196"/>
<reference evidence="6 7" key="1">
    <citation type="submission" date="2017-08" db="EMBL/GenBank/DDBJ databases">
        <title>Infants hospitalized years apart are colonized by the same room-sourced microbial strains.</title>
        <authorList>
            <person name="Brooks B."/>
            <person name="Olm M.R."/>
            <person name="Firek B.A."/>
            <person name="Baker R."/>
            <person name="Thomas B.C."/>
            <person name="Morowitz M.J."/>
            <person name="Banfield J.F."/>
        </authorList>
    </citation>
    <scope>NUCLEOTIDE SEQUENCE [LARGE SCALE GENOMIC DNA]</scope>
    <source>
        <strain evidence="6">S2_018_000_R3_119</strain>
    </source>
</reference>
<dbReference type="Pfam" id="PF00589">
    <property type="entry name" value="Phage_integrase"/>
    <property type="match status" value="1"/>
</dbReference>
<dbReference type="InterPro" id="IPR050808">
    <property type="entry name" value="Phage_Integrase"/>
</dbReference>
<evidence type="ECO:0000313" key="7">
    <source>
        <dbReference type="Proteomes" id="UP000249555"/>
    </source>
</evidence>
<dbReference type="Proteomes" id="UP000249555">
    <property type="component" value="Unassembled WGS sequence"/>
</dbReference>
<dbReference type="InterPro" id="IPR013762">
    <property type="entry name" value="Integrase-like_cat_sf"/>
</dbReference>
<dbReference type="PANTHER" id="PTHR30629:SF2">
    <property type="entry name" value="PROPHAGE INTEGRASE INTS-RELATED"/>
    <property type="match status" value="1"/>
</dbReference>
<evidence type="ECO:0000256" key="3">
    <source>
        <dbReference type="ARBA" id="ARBA00023125"/>
    </source>
</evidence>
<name>A0A2W5B196_9SPHN</name>
<dbReference type="PROSITE" id="PS51898">
    <property type="entry name" value="TYR_RECOMBINASE"/>
    <property type="match status" value="1"/>
</dbReference>
<dbReference type="EMBL" id="QFMX01000001">
    <property type="protein sequence ID" value="PZO77055.1"/>
    <property type="molecule type" value="Genomic_DNA"/>
</dbReference>
<evidence type="ECO:0000256" key="4">
    <source>
        <dbReference type="ARBA" id="ARBA00023172"/>
    </source>
</evidence>
<dbReference type="SUPFAM" id="SSF56349">
    <property type="entry name" value="DNA breaking-rejoining enzymes"/>
    <property type="match status" value="1"/>
</dbReference>
<keyword evidence="2" id="KW-0229">DNA integration</keyword>